<dbReference type="EMBL" id="JABFAD010000001">
    <property type="protein sequence ID" value="MBA0790793.1"/>
    <property type="molecule type" value="Genomic_DNA"/>
</dbReference>
<gene>
    <name evidence="1" type="ORF">Gohar_015418</name>
</gene>
<reference evidence="1 2" key="1">
    <citation type="journal article" date="2019" name="Genome Biol. Evol.">
        <title>Insights into the evolution of the New World diploid cottons (Gossypium, subgenus Houzingenia) based on genome sequencing.</title>
        <authorList>
            <person name="Grover C.E."/>
            <person name="Arick M.A. 2nd"/>
            <person name="Thrash A."/>
            <person name="Conover J.L."/>
            <person name="Sanders W.S."/>
            <person name="Peterson D.G."/>
            <person name="Frelichowski J.E."/>
            <person name="Scheffler J.A."/>
            <person name="Scheffler B.E."/>
            <person name="Wendel J.F."/>
        </authorList>
    </citation>
    <scope>NUCLEOTIDE SEQUENCE [LARGE SCALE GENOMIC DNA]</scope>
    <source>
        <strain evidence="1">0</strain>
        <tissue evidence="1">Leaf</tissue>
    </source>
</reference>
<keyword evidence="2" id="KW-1185">Reference proteome</keyword>
<name>A0A7J9FZW0_9ROSI</name>
<accession>A0A7J9FZW0</accession>
<proteinExistence type="predicted"/>
<protein>
    <submittedName>
        <fullName evidence="1">Uncharacterized protein</fullName>
    </submittedName>
</protein>
<comment type="caution">
    <text evidence="1">The sequence shown here is derived from an EMBL/GenBank/DDBJ whole genome shotgun (WGS) entry which is preliminary data.</text>
</comment>
<evidence type="ECO:0000313" key="1">
    <source>
        <dbReference type="EMBL" id="MBA0790793.1"/>
    </source>
</evidence>
<dbReference type="AlphaFoldDB" id="A0A7J9FZW0"/>
<evidence type="ECO:0000313" key="2">
    <source>
        <dbReference type="Proteomes" id="UP000593560"/>
    </source>
</evidence>
<organism evidence="1 2">
    <name type="scientific">Gossypium harknessii</name>
    <dbReference type="NCBI Taxonomy" id="34285"/>
    <lineage>
        <taxon>Eukaryota</taxon>
        <taxon>Viridiplantae</taxon>
        <taxon>Streptophyta</taxon>
        <taxon>Embryophyta</taxon>
        <taxon>Tracheophyta</taxon>
        <taxon>Spermatophyta</taxon>
        <taxon>Magnoliopsida</taxon>
        <taxon>eudicotyledons</taxon>
        <taxon>Gunneridae</taxon>
        <taxon>Pentapetalae</taxon>
        <taxon>rosids</taxon>
        <taxon>malvids</taxon>
        <taxon>Malvales</taxon>
        <taxon>Malvaceae</taxon>
        <taxon>Malvoideae</taxon>
        <taxon>Gossypium</taxon>
    </lineage>
</organism>
<dbReference type="Proteomes" id="UP000593560">
    <property type="component" value="Unassembled WGS sequence"/>
</dbReference>
<feature type="non-terminal residue" evidence="1">
    <location>
        <position position="24"/>
    </location>
</feature>
<sequence>MTSSDIEHFVHEIKTLLEDDTHSN</sequence>